<proteinExistence type="predicted"/>
<dbReference type="InterPro" id="IPR009045">
    <property type="entry name" value="Zn_M74/Hedgehog-like"/>
</dbReference>
<feature type="domain" description="D-alanyl-D-alanine carboxypeptidase-like core" evidence="1">
    <location>
        <begin position="84"/>
        <end position="225"/>
    </location>
</feature>
<dbReference type="Pfam" id="PF02557">
    <property type="entry name" value="VanY"/>
    <property type="match status" value="1"/>
</dbReference>
<organism evidence="2 3">
    <name type="scientific">Candidatus Opimibacter skivensis</name>
    <dbReference type="NCBI Taxonomy" id="2982028"/>
    <lineage>
        <taxon>Bacteria</taxon>
        <taxon>Pseudomonadati</taxon>
        <taxon>Bacteroidota</taxon>
        <taxon>Saprospiria</taxon>
        <taxon>Saprospirales</taxon>
        <taxon>Saprospiraceae</taxon>
        <taxon>Candidatus Opimibacter</taxon>
    </lineage>
</organism>
<dbReference type="EMBL" id="JADKGY010000006">
    <property type="protein sequence ID" value="MBK9982563.1"/>
    <property type="molecule type" value="Genomic_DNA"/>
</dbReference>
<comment type="caution">
    <text evidence="2">The sequence shown here is derived from an EMBL/GenBank/DDBJ whole genome shotgun (WGS) entry which is preliminary data.</text>
</comment>
<evidence type="ECO:0000259" key="1">
    <source>
        <dbReference type="Pfam" id="PF02557"/>
    </source>
</evidence>
<protein>
    <submittedName>
        <fullName evidence="2">M15 family metallopeptidase</fullName>
    </submittedName>
</protein>
<name>A0A9D7SSX6_9BACT</name>
<dbReference type="PANTHER" id="PTHR34385:SF1">
    <property type="entry name" value="PEPTIDOGLYCAN L-ALANYL-D-GLUTAMATE ENDOPEPTIDASE CWLK"/>
    <property type="match status" value="1"/>
</dbReference>
<dbReference type="SUPFAM" id="SSF55166">
    <property type="entry name" value="Hedgehog/DD-peptidase"/>
    <property type="match status" value="1"/>
</dbReference>
<dbReference type="PANTHER" id="PTHR34385">
    <property type="entry name" value="D-ALANYL-D-ALANINE CARBOXYPEPTIDASE"/>
    <property type="match status" value="1"/>
</dbReference>
<evidence type="ECO:0000313" key="2">
    <source>
        <dbReference type="EMBL" id="MBK9982563.1"/>
    </source>
</evidence>
<dbReference type="InterPro" id="IPR052179">
    <property type="entry name" value="DD-CPase-like"/>
</dbReference>
<reference evidence="2 3" key="1">
    <citation type="submission" date="2020-10" db="EMBL/GenBank/DDBJ databases">
        <title>Connecting structure to function with the recovery of over 1000 high-quality activated sludge metagenome-assembled genomes encoding full-length rRNA genes using long-read sequencing.</title>
        <authorList>
            <person name="Singleton C.M."/>
            <person name="Petriglieri F."/>
            <person name="Kristensen J.M."/>
            <person name="Kirkegaard R.H."/>
            <person name="Michaelsen T.Y."/>
            <person name="Andersen M.H."/>
            <person name="Karst S.M."/>
            <person name="Dueholm M.S."/>
            <person name="Nielsen P.H."/>
            <person name="Albertsen M."/>
        </authorList>
    </citation>
    <scope>NUCLEOTIDE SEQUENCE [LARGE SCALE GENOMIC DNA]</scope>
    <source>
        <strain evidence="2">Ribe_18-Q3-R11-54_MAXAC.273</strain>
    </source>
</reference>
<dbReference type="Proteomes" id="UP000808337">
    <property type="component" value="Unassembled WGS sequence"/>
</dbReference>
<dbReference type="CDD" id="cd14847">
    <property type="entry name" value="DD-carboxypeptidase_like"/>
    <property type="match status" value="1"/>
</dbReference>
<accession>A0A9D7SSX6</accession>
<gene>
    <name evidence="2" type="ORF">IPP15_09070</name>
</gene>
<evidence type="ECO:0000313" key="3">
    <source>
        <dbReference type="Proteomes" id="UP000808337"/>
    </source>
</evidence>
<dbReference type="GO" id="GO:0008233">
    <property type="term" value="F:peptidase activity"/>
    <property type="evidence" value="ECO:0007669"/>
    <property type="project" value="InterPro"/>
</dbReference>
<dbReference type="InterPro" id="IPR003709">
    <property type="entry name" value="VanY-like_core_dom"/>
</dbReference>
<dbReference type="GO" id="GO:0006508">
    <property type="term" value="P:proteolysis"/>
    <property type="evidence" value="ECO:0007669"/>
    <property type="project" value="InterPro"/>
</dbReference>
<dbReference type="Gene3D" id="3.30.1380.10">
    <property type="match status" value="1"/>
</dbReference>
<sequence length="272" mass="31447">MNLIVFVFPLFIWLACGQTKLVSKKEFVDVTIADTSKVYLDTMPIPKSAGEKFTVDYVMGHFDPATHPDFTIVDIKYADREGLYLRKDTYEAFRRMYDRALKDGIRLQIKSATRNFEYQKGIWEAKWTGEKLIEGSEDLSKTTPDPKERALKILRYSSMPGTSRHHWGTDMDLNSLENSWFDSGDGLKLFNWLKQHATEFGFCQPYTSGRPNGYLEEKWHWSYMPVSVELTKLAEKQLKNEMITGFKGSESAVMIDVVKNYVLGINEDCVRE</sequence>
<dbReference type="AlphaFoldDB" id="A0A9D7SSX6"/>